<accession>A0A5C6UT36</accession>
<reference evidence="2 3" key="1">
    <citation type="journal article" date="2005" name="Int. J. Syst. Evol. Microbiol.">
        <title>Bacillus litoralis sp. nov., isolated from a tidal flat of the Yellow Sea in Korea.</title>
        <authorList>
            <person name="Yoon J.H."/>
            <person name="Oh T.K."/>
        </authorList>
    </citation>
    <scope>NUCLEOTIDE SEQUENCE [LARGE SCALE GENOMIC DNA]</scope>
    <source>
        <strain evidence="2 3">SW-211</strain>
    </source>
</reference>
<keyword evidence="1" id="KW-1133">Transmembrane helix</keyword>
<dbReference type="RefSeq" id="WP_146950937.1">
    <property type="nucleotide sequence ID" value="NZ_VOQF01000049.1"/>
</dbReference>
<sequence length="77" mass="9006">MNNNFKIEKSVYFMMIFVGIIGLFFMLIRSDLLLKYRYFNEAQPVSTVQIPENNEDSYHQPAFLLLVGDDQPQLAKT</sequence>
<proteinExistence type="predicted"/>
<protein>
    <submittedName>
        <fullName evidence="2">Uncharacterized protein</fullName>
    </submittedName>
</protein>
<gene>
    <name evidence="2" type="ORF">FS935_23050</name>
</gene>
<feature type="transmembrane region" description="Helical" evidence="1">
    <location>
        <begin position="12"/>
        <end position="28"/>
    </location>
</feature>
<name>A0A5C6UT36_9BACI</name>
<comment type="caution">
    <text evidence="2">The sequence shown here is derived from an EMBL/GenBank/DDBJ whole genome shotgun (WGS) entry which is preliminary data.</text>
</comment>
<evidence type="ECO:0000256" key="1">
    <source>
        <dbReference type="SAM" id="Phobius"/>
    </source>
</evidence>
<keyword evidence="3" id="KW-1185">Reference proteome</keyword>
<evidence type="ECO:0000313" key="2">
    <source>
        <dbReference type="EMBL" id="TXC76139.1"/>
    </source>
</evidence>
<evidence type="ECO:0000313" key="3">
    <source>
        <dbReference type="Proteomes" id="UP000321363"/>
    </source>
</evidence>
<keyword evidence="1" id="KW-0472">Membrane</keyword>
<dbReference type="AlphaFoldDB" id="A0A5C6UT36"/>
<organism evidence="2 3">
    <name type="scientific">Metabacillus litoralis</name>
    <dbReference type="NCBI Taxonomy" id="152268"/>
    <lineage>
        <taxon>Bacteria</taxon>
        <taxon>Bacillati</taxon>
        <taxon>Bacillota</taxon>
        <taxon>Bacilli</taxon>
        <taxon>Bacillales</taxon>
        <taxon>Bacillaceae</taxon>
        <taxon>Metabacillus</taxon>
    </lineage>
</organism>
<dbReference type="EMBL" id="VOQF01000049">
    <property type="protein sequence ID" value="TXC76139.1"/>
    <property type="molecule type" value="Genomic_DNA"/>
</dbReference>
<feature type="non-terminal residue" evidence="2">
    <location>
        <position position="77"/>
    </location>
</feature>
<keyword evidence="1" id="KW-0812">Transmembrane</keyword>
<dbReference type="Proteomes" id="UP000321363">
    <property type="component" value="Unassembled WGS sequence"/>
</dbReference>